<dbReference type="RefSeq" id="WP_131159517.1">
    <property type="nucleotide sequence ID" value="NZ_BDMD01000006.1"/>
</dbReference>
<evidence type="ECO:0000256" key="4">
    <source>
        <dbReference type="ARBA" id="ARBA00016327"/>
    </source>
</evidence>
<reference evidence="13 14" key="1">
    <citation type="submission" date="2017-02" db="EMBL/GenBank/DDBJ databases">
        <title>isolation and characterization of a novel temperate virus Aeropyrum globular virus 1 infecting hyperthermophilic archaeon Aeropyrum.</title>
        <authorList>
            <person name="Yumiya M."/>
            <person name="Yoshida T."/>
            <person name="Sako Y."/>
        </authorList>
    </citation>
    <scope>NUCLEOTIDE SEQUENCE [LARGE SCALE GENOMIC DNA]</scope>
    <source>
        <strain evidence="13 14">YK1-12-2013</strain>
    </source>
</reference>
<dbReference type="GO" id="GO:0003723">
    <property type="term" value="F:RNA binding"/>
    <property type="evidence" value="ECO:0007669"/>
    <property type="project" value="InterPro"/>
</dbReference>
<dbReference type="Proteomes" id="UP000291213">
    <property type="component" value="Unassembled WGS sequence"/>
</dbReference>
<sequence length="139" mass="15253">MSVNYATLGDLKKGSYIVIDGEPCRIVEMSRAKTGKHGSAKAHVVAICVFSGQKKSLVAPVDTRVQIPVIEKRLGQVLADMGDMVQIMDLETYDTFEVEKPGGDEEEEQLAAKLQPGVTVEYWLIMGKPKIIRIRSSSS</sequence>
<keyword evidence="5 11" id="KW-0963">Cytoplasm</keyword>
<accession>A0A401H7L6</accession>
<comment type="subcellular location">
    <subcellularLocation>
        <location evidence="2 11">Cytoplasm</location>
    </subcellularLocation>
</comment>
<dbReference type="Gene3D" id="2.40.50.140">
    <property type="entry name" value="Nucleic acid-binding proteins"/>
    <property type="match status" value="1"/>
</dbReference>
<comment type="caution">
    <text evidence="13">The sequence shown here is derived from an EMBL/GenBank/DDBJ whole genome shotgun (WGS) entry which is preliminary data.</text>
</comment>
<gene>
    <name evidence="11" type="primary">eif5a</name>
    <name evidence="13" type="ORF">apy_01700</name>
</gene>
<name>A0A401H7L6_AERPX</name>
<keyword evidence="6 11" id="KW-0396">Initiation factor</keyword>
<dbReference type="GO" id="GO:0043022">
    <property type="term" value="F:ribosome binding"/>
    <property type="evidence" value="ECO:0007669"/>
    <property type="project" value="InterPro"/>
</dbReference>
<dbReference type="Pfam" id="PF21485">
    <property type="entry name" value="IF5A-like_N"/>
    <property type="match status" value="1"/>
</dbReference>
<evidence type="ECO:0000256" key="2">
    <source>
        <dbReference type="ARBA" id="ARBA00004496"/>
    </source>
</evidence>
<dbReference type="GO" id="GO:0003746">
    <property type="term" value="F:translation elongation factor activity"/>
    <property type="evidence" value="ECO:0007669"/>
    <property type="project" value="InterPro"/>
</dbReference>
<feature type="modified residue" description="Hypusine" evidence="11">
    <location>
        <position position="36"/>
    </location>
</feature>
<dbReference type="AlphaFoldDB" id="A0A401H7L6"/>
<evidence type="ECO:0000256" key="11">
    <source>
        <dbReference type="HAMAP-Rule" id="MF_00085"/>
    </source>
</evidence>
<dbReference type="OrthoDB" id="23689at2157"/>
<dbReference type="PANTHER" id="PTHR11673">
    <property type="entry name" value="TRANSLATION INITIATION FACTOR 5A FAMILY MEMBER"/>
    <property type="match status" value="1"/>
</dbReference>
<dbReference type="NCBIfam" id="TIGR00037">
    <property type="entry name" value="eIF_5A"/>
    <property type="match status" value="1"/>
</dbReference>
<evidence type="ECO:0000313" key="14">
    <source>
        <dbReference type="Proteomes" id="UP000291213"/>
    </source>
</evidence>
<dbReference type="InterPro" id="IPR008991">
    <property type="entry name" value="Translation_prot_SH3-like_sf"/>
</dbReference>
<comment type="function">
    <text evidence="1 11">Functions by promoting the formation of the first peptide bond.</text>
</comment>
<evidence type="ECO:0000256" key="3">
    <source>
        <dbReference type="ARBA" id="ARBA00006016"/>
    </source>
</evidence>
<organism evidence="13 14">
    <name type="scientific">Aeropyrum pernix</name>
    <dbReference type="NCBI Taxonomy" id="56636"/>
    <lineage>
        <taxon>Archaea</taxon>
        <taxon>Thermoproteota</taxon>
        <taxon>Thermoprotei</taxon>
        <taxon>Desulfurococcales</taxon>
        <taxon>Desulfurococcaceae</taxon>
        <taxon>Aeropyrum</taxon>
    </lineage>
</organism>
<comment type="similarity">
    <text evidence="3 11">Belongs to the eIF-5A family.</text>
</comment>
<dbReference type="HAMAP" id="MF_00085">
    <property type="entry name" value="eIF_5A"/>
    <property type="match status" value="1"/>
</dbReference>
<dbReference type="CDD" id="cd04467">
    <property type="entry name" value="S1_aIF5A"/>
    <property type="match status" value="1"/>
</dbReference>
<dbReference type="Gene3D" id="2.30.30.30">
    <property type="match status" value="1"/>
</dbReference>
<dbReference type="InterPro" id="IPR001884">
    <property type="entry name" value="IF5A-like"/>
</dbReference>
<dbReference type="InterPro" id="IPR019769">
    <property type="entry name" value="Trans_elong_IF5A_hypusine_site"/>
</dbReference>
<dbReference type="Pfam" id="PF01287">
    <property type="entry name" value="eIF-5a"/>
    <property type="match status" value="1"/>
</dbReference>
<dbReference type="FunFam" id="2.40.50.140:FF:000334">
    <property type="entry name" value="Translation initiation factor 5A"/>
    <property type="match status" value="1"/>
</dbReference>
<feature type="domain" description="Translation initiation factor 5A C-terminal" evidence="12">
    <location>
        <begin position="69"/>
        <end position="135"/>
    </location>
</feature>
<protein>
    <recommendedName>
        <fullName evidence="4 11">Translation initiation factor 5A</fullName>
    </recommendedName>
    <alternativeName>
        <fullName evidence="10 11">Hypusine-containing protein</fullName>
    </alternativeName>
    <alternativeName>
        <fullName evidence="9 11">eIF-5A</fullName>
    </alternativeName>
</protein>
<dbReference type="InterPro" id="IPR020189">
    <property type="entry name" value="IF5A_C"/>
</dbReference>
<dbReference type="PROSITE" id="PS00302">
    <property type="entry name" value="IF5A_HYPUSINE"/>
    <property type="match status" value="1"/>
</dbReference>
<dbReference type="SMART" id="SM01376">
    <property type="entry name" value="eIF-5a"/>
    <property type="match status" value="1"/>
</dbReference>
<dbReference type="GO" id="GO:0045901">
    <property type="term" value="P:positive regulation of translational elongation"/>
    <property type="evidence" value="ECO:0007669"/>
    <property type="project" value="InterPro"/>
</dbReference>
<proteinExistence type="inferred from homology"/>
<keyword evidence="8 11" id="KW-0385">Hypusine</keyword>
<dbReference type="GO" id="GO:0045905">
    <property type="term" value="P:positive regulation of translational termination"/>
    <property type="evidence" value="ECO:0007669"/>
    <property type="project" value="InterPro"/>
</dbReference>
<evidence type="ECO:0000259" key="12">
    <source>
        <dbReference type="SMART" id="SM01376"/>
    </source>
</evidence>
<dbReference type="InterPro" id="IPR014722">
    <property type="entry name" value="Rib_uL2_dom2"/>
</dbReference>
<evidence type="ECO:0000256" key="6">
    <source>
        <dbReference type="ARBA" id="ARBA00022540"/>
    </source>
</evidence>
<evidence type="ECO:0000256" key="9">
    <source>
        <dbReference type="ARBA" id="ARBA00032030"/>
    </source>
</evidence>
<keyword evidence="7 11" id="KW-0648">Protein biosynthesis</keyword>
<dbReference type="GO" id="GO:0003743">
    <property type="term" value="F:translation initiation factor activity"/>
    <property type="evidence" value="ECO:0007669"/>
    <property type="project" value="UniProtKB-UniRule"/>
</dbReference>
<dbReference type="InterPro" id="IPR048670">
    <property type="entry name" value="IF5A-like_N"/>
</dbReference>
<evidence type="ECO:0000256" key="1">
    <source>
        <dbReference type="ARBA" id="ARBA00003980"/>
    </source>
</evidence>
<evidence type="ECO:0000256" key="10">
    <source>
        <dbReference type="ARBA" id="ARBA00032163"/>
    </source>
</evidence>
<dbReference type="InterPro" id="IPR022847">
    <property type="entry name" value="Transl_elong_IF5A_arc"/>
</dbReference>
<dbReference type="EMBL" id="BDMD01000006">
    <property type="protein sequence ID" value="GBF08445.1"/>
    <property type="molecule type" value="Genomic_DNA"/>
</dbReference>
<dbReference type="NCBIfam" id="NF003076">
    <property type="entry name" value="PRK03999.1"/>
    <property type="match status" value="1"/>
</dbReference>
<evidence type="ECO:0000256" key="5">
    <source>
        <dbReference type="ARBA" id="ARBA00022490"/>
    </source>
</evidence>
<dbReference type="InterPro" id="IPR012340">
    <property type="entry name" value="NA-bd_OB-fold"/>
</dbReference>
<dbReference type="SUPFAM" id="SSF50249">
    <property type="entry name" value="Nucleic acid-binding proteins"/>
    <property type="match status" value="1"/>
</dbReference>
<dbReference type="SUPFAM" id="SSF50104">
    <property type="entry name" value="Translation proteins SH3-like domain"/>
    <property type="match status" value="1"/>
</dbReference>
<evidence type="ECO:0000256" key="8">
    <source>
        <dbReference type="ARBA" id="ARBA00023071"/>
    </source>
</evidence>
<dbReference type="PIRSF" id="PIRSF003025">
    <property type="entry name" value="eIF5A"/>
    <property type="match status" value="1"/>
</dbReference>
<evidence type="ECO:0000313" key="13">
    <source>
        <dbReference type="EMBL" id="GBF08445.1"/>
    </source>
</evidence>
<dbReference type="GO" id="GO:0005737">
    <property type="term" value="C:cytoplasm"/>
    <property type="evidence" value="ECO:0007669"/>
    <property type="project" value="UniProtKB-SubCell"/>
</dbReference>
<evidence type="ECO:0000256" key="7">
    <source>
        <dbReference type="ARBA" id="ARBA00022917"/>
    </source>
</evidence>